<evidence type="ECO:0000256" key="1">
    <source>
        <dbReference type="SAM" id="SignalP"/>
    </source>
</evidence>
<sequence length="102" mass="11805">MTMKMGLVFIVWLLTMCDVIRRCCGDVRRMGCWLEPVAFKMTGSQLALPWASVAARFICCVTEQWRCACRSLVSSVRRRMFSCSSSILRCCSLSWSSFRRMR</sequence>
<keyword evidence="1" id="KW-0732">Signal</keyword>
<proteinExistence type="predicted"/>
<reference evidence="2" key="1">
    <citation type="submission" date="2018-01" db="EMBL/GenBank/DDBJ databases">
        <title>An insight into the sialome of Amazonian anophelines.</title>
        <authorList>
            <person name="Ribeiro J.M."/>
            <person name="Scarpassa V."/>
            <person name="Calvo E."/>
        </authorList>
    </citation>
    <scope>NUCLEOTIDE SEQUENCE</scope>
    <source>
        <tissue evidence="2">Salivary glands</tissue>
    </source>
</reference>
<name>A0A2M4B2V5_9DIPT</name>
<evidence type="ECO:0000313" key="2">
    <source>
        <dbReference type="EMBL" id="MBW47371.1"/>
    </source>
</evidence>
<dbReference type="EMBL" id="GGFK01014050">
    <property type="protein sequence ID" value="MBW47371.1"/>
    <property type="molecule type" value="Transcribed_RNA"/>
</dbReference>
<accession>A0A2M4B2V5</accession>
<feature type="signal peptide" evidence="1">
    <location>
        <begin position="1"/>
        <end position="25"/>
    </location>
</feature>
<dbReference type="AlphaFoldDB" id="A0A2M4B2V5"/>
<feature type="chain" id="PRO_5014837538" evidence="1">
    <location>
        <begin position="26"/>
        <end position="102"/>
    </location>
</feature>
<organism evidence="2">
    <name type="scientific">Anopheles triannulatus</name>
    <dbReference type="NCBI Taxonomy" id="58253"/>
    <lineage>
        <taxon>Eukaryota</taxon>
        <taxon>Metazoa</taxon>
        <taxon>Ecdysozoa</taxon>
        <taxon>Arthropoda</taxon>
        <taxon>Hexapoda</taxon>
        <taxon>Insecta</taxon>
        <taxon>Pterygota</taxon>
        <taxon>Neoptera</taxon>
        <taxon>Endopterygota</taxon>
        <taxon>Diptera</taxon>
        <taxon>Nematocera</taxon>
        <taxon>Culicoidea</taxon>
        <taxon>Culicidae</taxon>
        <taxon>Anophelinae</taxon>
        <taxon>Anopheles</taxon>
    </lineage>
</organism>
<protein>
    <submittedName>
        <fullName evidence="2">Putative secreted protein</fullName>
    </submittedName>
</protein>